<dbReference type="AlphaFoldDB" id="A0A0L6UL30"/>
<dbReference type="VEuPathDB" id="FungiDB:VP01_5605g4"/>
<accession>A0A0L6UL30</accession>
<evidence type="ECO:0000259" key="1">
    <source>
        <dbReference type="Pfam" id="PF14474"/>
    </source>
</evidence>
<feature type="domain" description="Restriction of telomere capping protein 4 C-terminal" evidence="1">
    <location>
        <begin position="15"/>
        <end position="71"/>
    </location>
</feature>
<sequence length="81" mass="9213">MEYINDLDTSFFPSYGIKGYEVIYKTLLDMFLSPSAIDNTSFLGQPLAPEYLIRKVFIPEIALCLIAEDLKPCLWGCNVSR</sequence>
<proteinExistence type="predicted"/>
<gene>
    <name evidence="2" type="ORF">VP01_5605g4</name>
</gene>
<name>A0A0L6UL30_9BASI</name>
<dbReference type="Pfam" id="PF14474">
    <property type="entry name" value="RTC4"/>
    <property type="match status" value="1"/>
</dbReference>
<dbReference type="InterPro" id="IPR028094">
    <property type="entry name" value="RTC4_C"/>
</dbReference>
<comment type="caution">
    <text evidence="2">The sequence shown here is derived from an EMBL/GenBank/DDBJ whole genome shotgun (WGS) entry which is preliminary data.</text>
</comment>
<dbReference type="Proteomes" id="UP000037035">
    <property type="component" value="Unassembled WGS sequence"/>
</dbReference>
<protein>
    <recommendedName>
        <fullName evidence="1">Restriction of telomere capping protein 4 C-terminal domain-containing protein</fullName>
    </recommendedName>
</protein>
<organism evidence="2 3">
    <name type="scientific">Puccinia sorghi</name>
    <dbReference type="NCBI Taxonomy" id="27349"/>
    <lineage>
        <taxon>Eukaryota</taxon>
        <taxon>Fungi</taxon>
        <taxon>Dikarya</taxon>
        <taxon>Basidiomycota</taxon>
        <taxon>Pucciniomycotina</taxon>
        <taxon>Pucciniomycetes</taxon>
        <taxon>Pucciniales</taxon>
        <taxon>Pucciniaceae</taxon>
        <taxon>Puccinia</taxon>
    </lineage>
</organism>
<dbReference type="EMBL" id="LAVV01010836">
    <property type="protein sequence ID" value="KNZ48520.1"/>
    <property type="molecule type" value="Genomic_DNA"/>
</dbReference>
<dbReference type="OrthoDB" id="128308at2759"/>
<evidence type="ECO:0000313" key="3">
    <source>
        <dbReference type="Proteomes" id="UP000037035"/>
    </source>
</evidence>
<keyword evidence="3" id="KW-1185">Reference proteome</keyword>
<reference evidence="2 3" key="1">
    <citation type="submission" date="2015-08" db="EMBL/GenBank/DDBJ databases">
        <title>Next Generation Sequencing and Analysis of the Genome of Puccinia sorghi L Schw, the Causal Agent of Maize Common Rust.</title>
        <authorList>
            <person name="Rochi L."/>
            <person name="Burguener G."/>
            <person name="Darino M."/>
            <person name="Turjanski A."/>
            <person name="Kreff E."/>
            <person name="Dieguez M.J."/>
            <person name="Sacco F."/>
        </authorList>
    </citation>
    <scope>NUCLEOTIDE SEQUENCE [LARGE SCALE GENOMIC DNA]</scope>
    <source>
        <strain evidence="2 3">RO10H11247</strain>
    </source>
</reference>
<evidence type="ECO:0000313" key="2">
    <source>
        <dbReference type="EMBL" id="KNZ48520.1"/>
    </source>
</evidence>